<evidence type="ECO:0000313" key="2">
    <source>
        <dbReference type="Proteomes" id="UP001374535"/>
    </source>
</evidence>
<gene>
    <name evidence="1" type="ORF">V8G54_025101</name>
</gene>
<organism evidence="1 2">
    <name type="scientific">Vigna mungo</name>
    <name type="common">Black gram</name>
    <name type="synonym">Phaseolus mungo</name>
    <dbReference type="NCBI Taxonomy" id="3915"/>
    <lineage>
        <taxon>Eukaryota</taxon>
        <taxon>Viridiplantae</taxon>
        <taxon>Streptophyta</taxon>
        <taxon>Embryophyta</taxon>
        <taxon>Tracheophyta</taxon>
        <taxon>Spermatophyta</taxon>
        <taxon>Magnoliopsida</taxon>
        <taxon>eudicotyledons</taxon>
        <taxon>Gunneridae</taxon>
        <taxon>Pentapetalae</taxon>
        <taxon>rosids</taxon>
        <taxon>fabids</taxon>
        <taxon>Fabales</taxon>
        <taxon>Fabaceae</taxon>
        <taxon>Papilionoideae</taxon>
        <taxon>50 kb inversion clade</taxon>
        <taxon>NPAAA clade</taxon>
        <taxon>indigoferoid/millettioid clade</taxon>
        <taxon>Phaseoleae</taxon>
        <taxon>Vigna</taxon>
    </lineage>
</organism>
<reference evidence="1 2" key="1">
    <citation type="journal article" date="2023" name="Life. Sci Alliance">
        <title>Evolutionary insights into 3D genome organization and epigenetic landscape of Vigna mungo.</title>
        <authorList>
            <person name="Junaid A."/>
            <person name="Singh B."/>
            <person name="Bhatia S."/>
        </authorList>
    </citation>
    <scope>NUCLEOTIDE SEQUENCE [LARGE SCALE GENOMIC DNA]</scope>
    <source>
        <strain evidence="1">Urdbean</strain>
    </source>
</reference>
<evidence type="ECO:0000313" key="1">
    <source>
        <dbReference type="EMBL" id="WVZ04295.1"/>
    </source>
</evidence>
<proteinExistence type="predicted"/>
<name>A0AAQ3N7I8_VIGMU</name>
<feature type="non-terminal residue" evidence="1">
    <location>
        <position position="104"/>
    </location>
</feature>
<sequence>MFFRTISKNDSSMMYPTNWRLFTVAQSNNTFALSSSFISRALGATTSSFSQSVMISFSKGTSSSGSCPFSLGQPFMDSFCRRGKAPVTTLHSHFSHSSISKKYN</sequence>
<protein>
    <submittedName>
        <fullName evidence="1">Uncharacterized protein</fullName>
    </submittedName>
</protein>
<accession>A0AAQ3N7I8</accession>
<dbReference type="AlphaFoldDB" id="A0AAQ3N7I8"/>
<dbReference type="Proteomes" id="UP001374535">
    <property type="component" value="Chromosome 7"/>
</dbReference>
<dbReference type="EMBL" id="CP144694">
    <property type="protein sequence ID" value="WVZ04295.1"/>
    <property type="molecule type" value="Genomic_DNA"/>
</dbReference>
<keyword evidence="2" id="KW-1185">Reference proteome</keyword>